<dbReference type="Pfam" id="PF13229">
    <property type="entry name" value="Beta_helix"/>
    <property type="match status" value="1"/>
</dbReference>
<dbReference type="InterPro" id="IPR013783">
    <property type="entry name" value="Ig-like_fold"/>
</dbReference>
<comment type="caution">
    <text evidence="2">The sequence shown here is derived from an EMBL/GenBank/DDBJ whole genome shotgun (WGS) entry which is preliminary data.</text>
</comment>
<dbReference type="RefSeq" id="WP_303737943.1">
    <property type="nucleotide sequence ID" value="NZ_SUTE01000106.1"/>
</dbReference>
<dbReference type="InterPro" id="IPR013784">
    <property type="entry name" value="Carb-bd-like_fold"/>
</dbReference>
<evidence type="ECO:0000313" key="2">
    <source>
        <dbReference type="EMBL" id="MBE6506274.1"/>
    </source>
</evidence>
<dbReference type="PANTHER" id="PTHR11319">
    <property type="entry name" value="G PROTEIN-COUPLED RECEPTOR-RELATED"/>
    <property type="match status" value="1"/>
</dbReference>
<protein>
    <recommendedName>
        <fullName evidence="1">Big-1 domain-containing protein</fullName>
    </recommendedName>
</protein>
<feature type="domain" description="Big-1" evidence="1">
    <location>
        <begin position="2101"/>
        <end position="2191"/>
    </location>
</feature>
<dbReference type="InterPro" id="IPR006626">
    <property type="entry name" value="PbH1"/>
</dbReference>
<dbReference type="InterPro" id="IPR003344">
    <property type="entry name" value="Big_1_dom"/>
</dbReference>
<evidence type="ECO:0000313" key="3">
    <source>
        <dbReference type="Proteomes" id="UP000762703"/>
    </source>
</evidence>
<dbReference type="SUPFAM" id="SSF49452">
    <property type="entry name" value="Starch-binding domain-like"/>
    <property type="match status" value="1"/>
</dbReference>
<dbReference type="Gene3D" id="2.60.40.1120">
    <property type="entry name" value="Carboxypeptidase-like, regulatory domain"/>
    <property type="match status" value="3"/>
</dbReference>
<gene>
    <name evidence="2" type="ORF">E7Z73_11200</name>
</gene>
<organism evidence="2 3">
    <name type="scientific">Methanobrevibacter millerae</name>
    <dbReference type="NCBI Taxonomy" id="230361"/>
    <lineage>
        <taxon>Archaea</taxon>
        <taxon>Methanobacteriati</taxon>
        <taxon>Methanobacteriota</taxon>
        <taxon>Methanomada group</taxon>
        <taxon>Methanobacteria</taxon>
        <taxon>Methanobacteriales</taxon>
        <taxon>Methanobacteriaceae</taxon>
        <taxon>Methanobrevibacter</taxon>
    </lineage>
</organism>
<accession>A0A8T3VPV2</accession>
<dbReference type="InterPro" id="IPR012334">
    <property type="entry name" value="Pectin_lyas_fold"/>
</dbReference>
<sequence>MNKKILFFLCLIAFIVSIAGVSATDDVNQTVSNDLSDTLGVSLSDVEIVGGADNGTFADLQKKINAAKEGAVIILENDYEVGYDYYNQLDISKSITIDGDGHTIDGKDAGETRLIYIGSGASNVLLKNINFINGIGFYDNGGFIYSESPNLTIDACNFTDCKAYLSNGGAVYSPDYDAVLTITSCNFISNEADNGAAVYSNGPLTVSNCNFEENSGGSAVYSSSDLTVVSCNFNDNDDGAIFADGDAAVSYSNFTGNSGSDGGAICCNGDLTVNFSNFVNNSVYSNGGAIYSAYSLTVVGSNFVNNFGDMWWCEGGAIFSETGDAYIINSTFANNSPNDYYPEDIYTENVVKSSHIDLDLGAGTFTIDEDVEITITLDDGATGEVILTIDGVEETLTLEDNRASLTKSGFDIGSYDVLVRYSGDDSFSPNEKSTSFKVVEASFDELQRLIYDLEDGDILNLTKDYTYIDSSIGIYNLNIRINGNGHSLNGNGRRIMNIHDSYVVLENIKFEDACEEWEDAAINSYESNLNVINCDFTGNGIFNIDFDCEGVAIHFENGNLTVTGSNFINNTGGSTIYSYNGIVDITDSNFINNSQDKYAVHVIGGKITYDNLTFINNLNISFEKFSVHISVYNYDNPVLYPNNAVLTISADKDDYFYVYVNDKYYSKIKLIEYKDYELELSNLPVGSYEVKVTFKGDESYNDAEASDYFVVKKPAEISLGIEKDVLITDDYQIIQVSLPKDATGSVYLDIDDDYYGSSEINNGIAVFNLTDFTTGKYKVSVYYDGDDIYTSNSSFGEFVAVDQDAIFVYAEDTSNLRTLRIDVYVGTLLPVEVVVSVDSIEYHAIAVGGHAWVEIYRLKTGEYEVIATYLESEATTTVTVMDATFTDLQNAIDALDEGETLYLNGDVKKIAFEDDNSIFFGESEININKAITIDGMGYTIDANNWGRIFNITSDNVVLRNITFVNGLLNDESYYDIDDKEWFIRGNGSAIYSEKDLTIINSLFVDNTIENLDSKGGAIYIEGDLRVINSIFTSNGIFYDGGSLCGGAIYSTGTVDISDSTFTGNYLSGQYVDGGAISANTVNVNNSVFTDNYVYVEGSGDWYWDDVSSCGGAISAKSVNIRNSDFTNNRASWKVKDIYESIIRGGAVYSTGYTNIESSTFVGNDAEEGQALWAYAMYSSIDDDTTFINNDYVLEKVSPEMIIDFSSPIFNVGDTVVININFNNTVMGYVSVRVNDDERIIEVIDDSVTLTVSDVAKGIYNVNVTFIENEYCGYASVTDRFKVIDVPFATFTELQNLIDNAIDGDSIYLTKYYIYDEDVDQVSLSIEKNITIIGNGNTIDGNRKTNILEIWADNVVLNNIVFIEGFGMSAGAIYNNGNLDVINCNFENNTITERGIYPDLGGAIYSLGNLNVINSSFRFNKAPLNSNEDRMDHGGAIASEGNLTVINSLFVGNCASFGGAISGDNVVAINSIFINNTATRKPGAIDAYNQTIINCTFENNIPNDYKHDIYMYIHYDENLYRENDNVTIFVNVYDNIKSVKIDVSGIEKTVDIVNETARLTLNNCDAGIYEVIVSYDGDDYYDSKTVKSSFTVIDDSYGTFEELQEIIDNASDGDTIALSKNYIYDYDEVDDVQINKNVAIRGNGHIIDGNRGYGYFGLNAENVLLDNLIFTNFKYTVLSEWDDDLEYPDANLTITNCIFKDNYEDVYRIISLDHTNLAVIDSEFINNQVYTNIIFAGSVNIANSTFKNNIATSASTPVCSINGYNITVTDSTFEDNTYAISTGEIKVFDIYCKDTLFVDGSTFINNSTDMNDYIYVESGRKTVTNSKFINKNQTPGTANINIFTSDIDMGENLVVDVLVSDDATGKVTLSINNKEYTKNLVNSKATFTVSGLSVGTYDLVVYYSGDATFNATQASTKVKVSKADTVISAPDVNIAYNNPSAELVATIVNEHGKPLVVNLNINFNGENYTVKTDSDGRASIAIGTLKPGTYAATISYKGSSNYKASTASAKVTVTKSATVISAPNVNIAYKDPSAELVATIVNEHGKPLVVNLNVDFNGKTYTVKTDSNGQMSLPIDTLSPGTYTATISYKGSSNYKASTATAKVTVTKSATVISAPNVNIAYKDPSGELVATIVNEHGKPLVVNLNVELNGKTYTVKTDSNGQATVSIPTLTPGTYTATISYKGSSNYKASTATAKVTVTKSATVFLLLMLILLI</sequence>
<dbReference type="Gene3D" id="2.60.40.10">
    <property type="entry name" value="Immunoglobulins"/>
    <property type="match status" value="1"/>
</dbReference>
<dbReference type="PANTHER" id="PTHR11319:SF35">
    <property type="entry name" value="OUTER MEMBRANE PROTEIN PMPC-RELATED"/>
    <property type="match status" value="1"/>
</dbReference>
<dbReference type="InterPro" id="IPR011050">
    <property type="entry name" value="Pectin_lyase_fold/virulence"/>
</dbReference>
<feature type="domain" description="Big-1" evidence="1">
    <location>
        <begin position="2008"/>
        <end position="2098"/>
    </location>
</feature>
<feature type="non-terminal residue" evidence="2">
    <location>
        <position position="2214"/>
    </location>
</feature>
<feature type="domain" description="Big-1" evidence="1">
    <location>
        <begin position="1922"/>
        <end position="2005"/>
    </location>
</feature>
<dbReference type="Gene3D" id="2.160.20.10">
    <property type="entry name" value="Single-stranded right-handed beta-helix, Pectin lyase-like"/>
    <property type="match status" value="2"/>
</dbReference>
<dbReference type="SUPFAM" id="SSF51126">
    <property type="entry name" value="Pectin lyase-like"/>
    <property type="match status" value="5"/>
</dbReference>
<dbReference type="SMART" id="SM00710">
    <property type="entry name" value="PbH1"/>
    <property type="match status" value="17"/>
</dbReference>
<dbReference type="EMBL" id="SUTE01000106">
    <property type="protein sequence ID" value="MBE6506274.1"/>
    <property type="molecule type" value="Genomic_DNA"/>
</dbReference>
<name>A0A8T3VPV2_9EURY</name>
<proteinExistence type="predicted"/>
<dbReference type="SMART" id="SM00634">
    <property type="entry name" value="BID_1"/>
    <property type="match status" value="3"/>
</dbReference>
<evidence type="ECO:0000259" key="1">
    <source>
        <dbReference type="SMART" id="SM00634"/>
    </source>
</evidence>
<reference evidence="2" key="1">
    <citation type="submission" date="2019-04" db="EMBL/GenBank/DDBJ databases">
        <title>Evolution of Biomass-Degrading Anaerobic Consortia Revealed by Metagenomics.</title>
        <authorList>
            <person name="Peng X."/>
        </authorList>
    </citation>
    <scope>NUCLEOTIDE SEQUENCE</scope>
    <source>
        <strain evidence="2">SIG12</strain>
    </source>
</reference>
<dbReference type="Proteomes" id="UP000762703">
    <property type="component" value="Unassembled WGS sequence"/>
</dbReference>
<dbReference type="GO" id="GO:0030246">
    <property type="term" value="F:carbohydrate binding"/>
    <property type="evidence" value="ECO:0007669"/>
    <property type="project" value="InterPro"/>
</dbReference>
<dbReference type="InterPro" id="IPR039448">
    <property type="entry name" value="Beta_helix"/>
</dbReference>